<feature type="transmembrane region" description="Helical" evidence="4">
    <location>
        <begin position="58"/>
        <end position="78"/>
    </location>
</feature>
<accession>A0ABR8MH38</accession>
<dbReference type="Pfam" id="PF19354">
    <property type="entry name" value="DUF5931"/>
    <property type="match status" value="1"/>
</dbReference>
<evidence type="ECO:0000313" key="8">
    <source>
        <dbReference type="Proteomes" id="UP000649289"/>
    </source>
</evidence>
<dbReference type="Proteomes" id="UP000649289">
    <property type="component" value="Unassembled WGS sequence"/>
</dbReference>
<dbReference type="PANTHER" id="PTHR24421">
    <property type="entry name" value="NITRATE/NITRITE SENSOR PROTEIN NARX-RELATED"/>
    <property type="match status" value="1"/>
</dbReference>
<feature type="transmembrane region" description="Helical" evidence="4">
    <location>
        <begin position="112"/>
        <end position="132"/>
    </location>
</feature>
<evidence type="ECO:0000259" key="6">
    <source>
        <dbReference type="Pfam" id="PF19354"/>
    </source>
</evidence>
<keyword evidence="2 7" id="KW-0418">Kinase</keyword>
<dbReference type="EMBL" id="JACXYY010000001">
    <property type="protein sequence ID" value="MBD3913414.1"/>
    <property type="molecule type" value="Genomic_DNA"/>
</dbReference>
<dbReference type="Pfam" id="PF02518">
    <property type="entry name" value="HATPase_c"/>
    <property type="match status" value="1"/>
</dbReference>
<protein>
    <submittedName>
        <fullName evidence="7">Histidine kinase</fullName>
    </submittedName>
</protein>
<dbReference type="SUPFAM" id="SSF55874">
    <property type="entry name" value="ATPase domain of HSP90 chaperone/DNA topoisomerase II/histidine kinase"/>
    <property type="match status" value="1"/>
</dbReference>
<gene>
    <name evidence="7" type="ORF">IEZ25_02205</name>
</gene>
<feature type="transmembrane region" description="Helical" evidence="4">
    <location>
        <begin position="84"/>
        <end position="105"/>
    </location>
</feature>
<dbReference type="InterPro" id="IPR003594">
    <property type="entry name" value="HATPase_dom"/>
</dbReference>
<feature type="transmembrane region" description="Helical" evidence="4">
    <location>
        <begin position="27"/>
        <end position="46"/>
    </location>
</feature>
<reference evidence="7 8" key="1">
    <citation type="submission" date="2020-09" db="EMBL/GenBank/DDBJ databases">
        <title>novel species in genus Nocardioides.</title>
        <authorList>
            <person name="Zhang G."/>
        </authorList>
    </citation>
    <scope>NUCLEOTIDE SEQUENCE [LARGE SCALE GENOMIC DNA]</scope>
    <source>
        <strain evidence="7 8">19197</strain>
    </source>
</reference>
<evidence type="ECO:0000256" key="1">
    <source>
        <dbReference type="ARBA" id="ARBA00022679"/>
    </source>
</evidence>
<feature type="transmembrane region" description="Helical" evidence="4">
    <location>
        <begin position="158"/>
        <end position="175"/>
    </location>
</feature>
<dbReference type="InterPro" id="IPR050482">
    <property type="entry name" value="Sensor_HK_TwoCompSys"/>
</dbReference>
<dbReference type="NCBIfam" id="NF047322">
    <property type="entry name" value="HK_morpho_MacS"/>
    <property type="match status" value="1"/>
</dbReference>
<feature type="domain" description="DUF5931" evidence="6">
    <location>
        <begin position="20"/>
        <end position="176"/>
    </location>
</feature>
<keyword evidence="8" id="KW-1185">Reference proteome</keyword>
<keyword evidence="4" id="KW-0812">Transmembrane</keyword>
<dbReference type="Gene3D" id="3.30.565.10">
    <property type="entry name" value="Histidine kinase-like ATPase, C-terminal domain"/>
    <property type="match status" value="1"/>
</dbReference>
<organism evidence="7 8">
    <name type="scientific">Nocardioides hwasunensis</name>
    <dbReference type="NCBI Taxonomy" id="397258"/>
    <lineage>
        <taxon>Bacteria</taxon>
        <taxon>Bacillati</taxon>
        <taxon>Actinomycetota</taxon>
        <taxon>Actinomycetes</taxon>
        <taxon>Propionibacteriales</taxon>
        <taxon>Nocardioidaceae</taxon>
        <taxon>Nocardioides</taxon>
    </lineage>
</organism>
<dbReference type="InterPro" id="IPR045975">
    <property type="entry name" value="DUF5931"/>
</dbReference>
<keyword evidence="1" id="KW-0808">Transferase</keyword>
<proteinExistence type="predicted"/>
<dbReference type="InterPro" id="IPR036890">
    <property type="entry name" value="HATPase_C_sf"/>
</dbReference>
<dbReference type="PANTHER" id="PTHR24421:SF61">
    <property type="entry name" value="OXYGEN SENSOR HISTIDINE KINASE NREB"/>
    <property type="match status" value="1"/>
</dbReference>
<evidence type="ECO:0000313" key="7">
    <source>
        <dbReference type="EMBL" id="MBD3913414.1"/>
    </source>
</evidence>
<evidence type="ECO:0000259" key="5">
    <source>
        <dbReference type="Pfam" id="PF02518"/>
    </source>
</evidence>
<keyword evidence="4" id="KW-0472">Membrane</keyword>
<name>A0ABR8MH38_9ACTN</name>
<evidence type="ECO:0000256" key="2">
    <source>
        <dbReference type="ARBA" id="ARBA00022777"/>
    </source>
</evidence>
<evidence type="ECO:0000256" key="4">
    <source>
        <dbReference type="SAM" id="Phobius"/>
    </source>
</evidence>
<keyword evidence="3" id="KW-0902">Two-component regulatory system</keyword>
<dbReference type="GO" id="GO:0016301">
    <property type="term" value="F:kinase activity"/>
    <property type="evidence" value="ECO:0007669"/>
    <property type="project" value="UniProtKB-KW"/>
</dbReference>
<evidence type="ECO:0000256" key="3">
    <source>
        <dbReference type="ARBA" id="ARBA00023012"/>
    </source>
</evidence>
<comment type="caution">
    <text evidence="7">The sequence shown here is derived from an EMBL/GenBank/DDBJ whole genome shotgun (WGS) entry which is preliminary data.</text>
</comment>
<feature type="domain" description="Histidine kinase/HSP90-like ATPase" evidence="5">
    <location>
        <begin position="300"/>
        <end position="388"/>
    </location>
</feature>
<sequence>MSADVSSRSPRGSAPRADSALAVEDRLYSALAIVRVVVTINMVGLNAYRRDNFSHPDVALAIVLGLVAWTAAAIWLYRDRARRTSAVLVVDLAIVLAAMAATPWVKSEHFNATIPGFWVMGALLAWAIHWHWRGGLVAAALISASDLLPRAEIDQSNYGNVFLILIGGPIVGFMCESLQRMARERDAAERTAAAADERTRLARAVHDGVLQVLAMTQRRGTAAGGEWADLGRLAGEQERSLRSLIRQQDTVPTASGPGAQVDLAGALEAMATAHPVRVEVATPGAAVPVDRHVAQETVAAVKACLDNVLTHVGPDASAWVLAQSAAAAITISVRDDGPGIEAGRLEEAAAQGRLGVSSSIRGRIEELGGTAVMQSGTWGTEWELTVPLA</sequence>
<keyword evidence="4" id="KW-1133">Transmembrane helix</keyword>